<evidence type="ECO:0000256" key="6">
    <source>
        <dbReference type="SAM" id="Phobius"/>
    </source>
</evidence>
<evidence type="ECO:0000259" key="7">
    <source>
        <dbReference type="SMART" id="SM00563"/>
    </source>
</evidence>
<evidence type="ECO:0000313" key="9">
    <source>
        <dbReference type="Proteomes" id="UP000554837"/>
    </source>
</evidence>
<sequence length="247" mass="27235">MRALMGAWRLLRVVIHVFAGVAMLALVFPRRDALGRQWHIQHWSRGLLRCLGLRLTVVGERVVAPASFLVVNHVSWLDIACVQAVLPQARFVSKADVRHWPLIGWMVAAAGTLFIERERKRDALRVVHHCAEALRAGDTVAVFPEGTTGTGPELLPFHANLLQAAVSVDAPLQPLALRYFTAVERFAQAPAYVGEMHLLRSLWQIASASGLQAELKILPVVDTQGLERRALSDAARGMIQRALNDSA</sequence>
<dbReference type="EMBL" id="JACHHO010000001">
    <property type="protein sequence ID" value="MBB5203531.1"/>
    <property type="molecule type" value="Genomic_DNA"/>
</dbReference>
<dbReference type="RefSeq" id="WP_138857421.1">
    <property type="nucleotide sequence ID" value="NZ_CP040709.1"/>
</dbReference>
<evidence type="ECO:0000256" key="5">
    <source>
        <dbReference type="ARBA" id="ARBA00023315"/>
    </source>
</evidence>
<protein>
    <submittedName>
        <fullName evidence="8">1-acyl-sn-glycerol-3-phosphate acyltransferase</fullName>
        <ecNumber evidence="8">2.3.1.51</ecNumber>
    </submittedName>
</protein>
<evidence type="ECO:0000256" key="1">
    <source>
        <dbReference type="ARBA" id="ARBA00005189"/>
    </source>
</evidence>
<dbReference type="PANTHER" id="PTHR10434:SF64">
    <property type="entry name" value="1-ACYL-SN-GLYCEROL-3-PHOSPHATE ACYLTRANSFERASE-RELATED"/>
    <property type="match status" value="1"/>
</dbReference>
<feature type="transmembrane region" description="Helical" evidence="6">
    <location>
        <begin position="6"/>
        <end position="28"/>
    </location>
</feature>
<comment type="pathway">
    <text evidence="1">Lipid metabolism.</text>
</comment>
<proteinExistence type="predicted"/>
<dbReference type="Proteomes" id="UP000554837">
    <property type="component" value="Unassembled WGS sequence"/>
</dbReference>
<dbReference type="EC" id="2.3.1.51" evidence="8"/>
<evidence type="ECO:0000256" key="4">
    <source>
        <dbReference type="ARBA" id="ARBA00023098"/>
    </source>
</evidence>
<accession>A0A840S4G2</accession>
<keyword evidence="3 8" id="KW-0808">Transferase</keyword>
<keyword evidence="9" id="KW-1185">Reference proteome</keyword>
<dbReference type="CDD" id="cd07989">
    <property type="entry name" value="LPLAT_AGPAT-like"/>
    <property type="match status" value="1"/>
</dbReference>
<evidence type="ECO:0000256" key="2">
    <source>
        <dbReference type="ARBA" id="ARBA00022516"/>
    </source>
</evidence>
<dbReference type="PANTHER" id="PTHR10434">
    <property type="entry name" value="1-ACYL-SN-GLYCEROL-3-PHOSPHATE ACYLTRANSFERASE"/>
    <property type="match status" value="1"/>
</dbReference>
<gene>
    <name evidence="8" type="ORF">HNQ51_000824</name>
</gene>
<evidence type="ECO:0000313" key="8">
    <source>
        <dbReference type="EMBL" id="MBB5203531.1"/>
    </source>
</evidence>
<dbReference type="GO" id="GO:0003841">
    <property type="term" value="F:1-acylglycerol-3-phosphate O-acyltransferase activity"/>
    <property type="evidence" value="ECO:0007669"/>
    <property type="project" value="UniProtKB-EC"/>
</dbReference>
<keyword evidence="6" id="KW-0812">Transmembrane</keyword>
<evidence type="ECO:0000256" key="3">
    <source>
        <dbReference type="ARBA" id="ARBA00022679"/>
    </source>
</evidence>
<dbReference type="OrthoDB" id="9806880at2"/>
<keyword evidence="6" id="KW-0472">Membrane</keyword>
<keyword evidence="6" id="KW-1133">Transmembrane helix</keyword>
<keyword evidence="2" id="KW-0444">Lipid biosynthesis</keyword>
<comment type="caution">
    <text evidence="8">The sequence shown here is derived from an EMBL/GenBank/DDBJ whole genome shotgun (WGS) entry which is preliminary data.</text>
</comment>
<dbReference type="SMART" id="SM00563">
    <property type="entry name" value="PlsC"/>
    <property type="match status" value="1"/>
</dbReference>
<name>A0A840S4G2_9BURK</name>
<feature type="domain" description="Phospholipid/glycerol acyltransferase" evidence="7">
    <location>
        <begin position="67"/>
        <end position="180"/>
    </location>
</feature>
<keyword evidence="4" id="KW-0443">Lipid metabolism</keyword>
<dbReference type="SUPFAM" id="SSF69593">
    <property type="entry name" value="Glycerol-3-phosphate (1)-acyltransferase"/>
    <property type="match status" value="1"/>
</dbReference>
<dbReference type="GO" id="GO:0006654">
    <property type="term" value="P:phosphatidic acid biosynthetic process"/>
    <property type="evidence" value="ECO:0007669"/>
    <property type="project" value="TreeGrafter"/>
</dbReference>
<organism evidence="8 9">
    <name type="scientific">Inhella inkyongensis</name>
    <dbReference type="NCBI Taxonomy" id="392593"/>
    <lineage>
        <taxon>Bacteria</taxon>
        <taxon>Pseudomonadati</taxon>
        <taxon>Pseudomonadota</taxon>
        <taxon>Betaproteobacteria</taxon>
        <taxon>Burkholderiales</taxon>
        <taxon>Sphaerotilaceae</taxon>
        <taxon>Inhella</taxon>
    </lineage>
</organism>
<dbReference type="AlphaFoldDB" id="A0A840S4G2"/>
<dbReference type="InterPro" id="IPR002123">
    <property type="entry name" value="Plipid/glycerol_acylTrfase"/>
</dbReference>
<reference evidence="8 9" key="1">
    <citation type="submission" date="2020-08" db="EMBL/GenBank/DDBJ databases">
        <title>Genomic Encyclopedia of Type Strains, Phase IV (KMG-IV): sequencing the most valuable type-strain genomes for metagenomic binning, comparative biology and taxonomic classification.</title>
        <authorList>
            <person name="Goeker M."/>
        </authorList>
    </citation>
    <scope>NUCLEOTIDE SEQUENCE [LARGE SCALE GENOMIC DNA]</scope>
    <source>
        <strain evidence="8 9">DSM 23958</strain>
    </source>
</reference>
<dbReference type="Pfam" id="PF01553">
    <property type="entry name" value="Acyltransferase"/>
    <property type="match status" value="1"/>
</dbReference>
<keyword evidence="5 8" id="KW-0012">Acyltransferase</keyword>